<comment type="caution">
    <text evidence="1">The sequence shown here is derived from an EMBL/GenBank/DDBJ whole genome shotgun (WGS) entry which is preliminary data.</text>
</comment>
<evidence type="ECO:0000313" key="1">
    <source>
        <dbReference type="EMBL" id="KAF4493902.1"/>
    </source>
</evidence>
<proteinExistence type="predicted"/>
<evidence type="ECO:0000313" key="2">
    <source>
        <dbReference type="Proteomes" id="UP000737391"/>
    </source>
</evidence>
<keyword evidence="2" id="KW-1185">Reference proteome</keyword>
<dbReference type="OrthoDB" id="10293498at2759"/>
<dbReference type="Proteomes" id="UP000737391">
    <property type="component" value="Unassembled WGS sequence"/>
</dbReference>
<sequence>MEPNPQEEREVDGIIVLGDASMNDYAYWVTEMRKPFEIMADNPDYSRLPKLLERIRNWDQEHLSNSKKDLELVHYLDVRVEQAEP</sequence>
<dbReference type="AlphaFoldDB" id="A0A9P5B1E2"/>
<dbReference type="EMBL" id="LUFC02000833">
    <property type="protein sequence ID" value="KAF4493902.1"/>
    <property type="molecule type" value="Genomic_DNA"/>
</dbReference>
<name>A0A9P5B1E2_9HYPO</name>
<reference evidence="1" key="1">
    <citation type="submission" date="2020-01" db="EMBL/GenBank/DDBJ databases">
        <title>Identification and distribution of gene clusters putatively required for synthesis of sphingolipid metabolism inhibitors in phylogenetically diverse species of the filamentous fungus Fusarium.</title>
        <authorList>
            <person name="Kim H.-S."/>
            <person name="Busman M."/>
            <person name="Brown D.W."/>
            <person name="Divon H."/>
            <person name="Uhlig S."/>
            <person name="Proctor R.H."/>
        </authorList>
    </citation>
    <scope>NUCLEOTIDE SEQUENCE</scope>
    <source>
        <strain evidence="1">NRRL 31653</strain>
    </source>
</reference>
<protein>
    <submittedName>
        <fullName evidence="1">Uncharacterized protein</fullName>
    </submittedName>
</protein>
<gene>
    <name evidence="1" type="ORF">FAGAP_9971</name>
</gene>
<accession>A0A9P5B1E2</accession>
<organism evidence="1 2">
    <name type="scientific">Fusarium agapanthi</name>
    <dbReference type="NCBI Taxonomy" id="1803897"/>
    <lineage>
        <taxon>Eukaryota</taxon>
        <taxon>Fungi</taxon>
        <taxon>Dikarya</taxon>
        <taxon>Ascomycota</taxon>
        <taxon>Pezizomycotina</taxon>
        <taxon>Sordariomycetes</taxon>
        <taxon>Hypocreomycetidae</taxon>
        <taxon>Hypocreales</taxon>
        <taxon>Nectriaceae</taxon>
        <taxon>Fusarium</taxon>
        <taxon>Fusarium fujikuroi species complex</taxon>
    </lineage>
</organism>